<proteinExistence type="predicted"/>
<organism evidence="1">
    <name type="scientific">Amphimedon queenslandica</name>
    <name type="common">Sponge</name>
    <dbReference type="NCBI Taxonomy" id="400682"/>
    <lineage>
        <taxon>Eukaryota</taxon>
        <taxon>Metazoa</taxon>
        <taxon>Porifera</taxon>
        <taxon>Demospongiae</taxon>
        <taxon>Heteroscleromorpha</taxon>
        <taxon>Haplosclerida</taxon>
        <taxon>Niphatidae</taxon>
        <taxon>Amphimedon</taxon>
    </lineage>
</organism>
<dbReference type="InParanoid" id="A0A1X7USB9"/>
<dbReference type="EnsemblMetazoa" id="Aqu2.1.30668_001">
    <property type="protein sequence ID" value="Aqu2.1.30668_001"/>
    <property type="gene ID" value="Aqu2.1.30668"/>
</dbReference>
<dbReference type="AlphaFoldDB" id="A0A1X7USB9"/>
<evidence type="ECO:0000313" key="1">
    <source>
        <dbReference type="EnsemblMetazoa" id="Aqu2.1.30668_001"/>
    </source>
</evidence>
<protein>
    <submittedName>
        <fullName evidence="1">Uncharacterized protein</fullName>
    </submittedName>
</protein>
<sequence>MASQTNKRTCKTAVRELISFIHGYHAYMEVWTPYIREGLLIKRDPDNIKDGSAVCVLKDGEIFGQIPFNI</sequence>
<name>A0A1X7USB9_AMPQE</name>
<accession>A0A1X7USB9</accession>
<reference evidence="1" key="1">
    <citation type="submission" date="2017-05" db="UniProtKB">
        <authorList>
            <consortium name="EnsemblMetazoa"/>
        </authorList>
    </citation>
    <scope>IDENTIFICATION</scope>
</reference>